<evidence type="ECO:0000313" key="2">
    <source>
        <dbReference type="Proteomes" id="UP000005391"/>
    </source>
</evidence>
<dbReference type="eggNOG" id="COG0075">
    <property type="taxonomic scope" value="Bacteria"/>
</dbReference>
<dbReference type="AlphaFoldDB" id="E4MTT2"/>
<dbReference type="EMBL" id="AEOH01000043">
    <property type="protein sequence ID" value="EFS96888.1"/>
    <property type="molecule type" value="Genomic_DNA"/>
</dbReference>
<dbReference type="PROSITE" id="PS51257">
    <property type="entry name" value="PROKAR_LIPOPROTEIN"/>
    <property type="match status" value="1"/>
</dbReference>
<comment type="caution">
    <text evidence="1">The sequence shown here is derived from an EMBL/GenBank/DDBJ whole genome shotgun (WGS) entry which is preliminary data.</text>
</comment>
<dbReference type="HOGENOM" id="CLU_423726_0_0_10"/>
<reference evidence="1 2" key="1">
    <citation type="submission" date="2010-10" db="EMBL/GenBank/DDBJ databases">
        <authorList>
            <person name="Muzny D."/>
            <person name="Qin X."/>
            <person name="Deng J."/>
            <person name="Jiang H."/>
            <person name="Liu Y."/>
            <person name="Qu J."/>
            <person name="Song X.-Z."/>
            <person name="Zhang L."/>
            <person name="Thornton R."/>
            <person name="Coyle M."/>
            <person name="Francisco L."/>
            <person name="Jackson L."/>
            <person name="Javaid M."/>
            <person name="Korchina V."/>
            <person name="Kovar C."/>
            <person name="Mata R."/>
            <person name="Mathew T."/>
            <person name="Ngo R."/>
            <person name="Nguyen L."/>
            <person name="Nguyen N."/>
            <person name="Okwuonu G."/>
            <person name="Ongeri F."/>
            <person name="Pham C."/>
            <person name="Simmons D."/>
            <person name="Wilczek-Boney K."/>
            <person name="Hale W."/>
            <person name="Jakkamsetti A."/>
            <person name="Pham P."/>
            <person name="Ruth R."/>
            <person name="San Lucas F."/>
            <person name="Warren J."/>
            <person name="Zhang J."/>
            <person name="Zhao Z."/>
            <person name="Zhou C."/>
            <person name="Zhu D."/>
            <person name="Lee S."/>
            <person name="Bess C."/>
            <person name="Blankenburg K."/>
            <person name="Forbes L."/>
            <person name="Fu Q."/>
            <person name="Gubbala S."/>
            <person name="Hirani K."/>
            <person name="Jayaseelan J.C."/>
            <person name="Lara F."/>
            <person name="Munidasa M."/>
            <person name="Palculict T."/>
            <person name="Patil S."/>
            <person name="Pu L.-L."/>
            <person name="Saada N."/>
            <person name="Tang L."/>
            <person name="Weissenberger G."/>
            <person name="Zhu Y."/>
            <person name="Hemphill L."/>
            <person name="Shang Y."/>
            <person name="Youmans B."/>
            <person name="Ayvaz T."/>
            <person name="Ross M."/>
            <person name="Santibanez J."/>
            <person name="Aqrawi P."/>
            <person name="Gross S."/>
            <person name="Joshi V."/>
            <person name="Fowler G."/>
            <person name="Nazareth L."/>
            <person name="Reid J."/>
            <person name="Worley K."/>
            <person name="Petrosino J."/>
            <person name="Highlander S."/>
            <person name="Gibbs R."/>
        </authorList>
    </citation>
    <scope>NUCLEOTIDE SEQUENCE [LARGE SCALE GENOMIC DNA]</scope>
    <source>
        <strain evidence="1 2">F0287</strain>
    </source>
</reference>
<dbReference type="Proteomes" id="UP000005391">
    <property type="component" value="Unassembled WGS sequence"/>
</dbReference>
<sequence length="534" mass="59750">MKKLYVLCILLIAFACKKDNDETLPLSTEKDILSFVFTVEGNTYSGTISNTTITAQLPEDTDVATLTPTITVSKGATVSPNTGVAQNFSKEVTYTVTAENKSTKTYKVLVTTEKTEQPQVPIEIGHVPNEYTVNKAGGEVIFFEVNTLPVKKEQIKVKLLKYRSALSYDLKVQKIDKKERRVYVVLPATYKNGQYRFKATFDKEEVESGVFTLDSSEIVLDVLDINLFEGPVQTLATTNLQVFKVLVYANAEALKKYTYYLRKNGQDYQLTVAEISGYNLEFKMFNTPAGAFSGGNDFKFVVKGGAKEQILPFVNSDGQAINIVPTYAPVIKSLSTTTLKTGDELTITGENFTYMSVGFNTNYRYCELLLIKNGETKATLSTYNHRGTTATFKIDNSVESGTYKVVLSSQIHLKSEVFGQEVTVQKEIILEAHPRLKATYAKVVDKNSTDYYAKYVQVYFNEDLEDAKVKAIVFPKLKIENTTYFPSVKAISSSEKLSDSNYDYLANNLPKGYVLIEENGKEYKVEFSLIKVSQ</sequence>
<protein>
    <submittedName>
        <fullName evidence="1">Uncharacterized protein</fullName>
    </submittedName>
</protein>
<name>E4MTT2_CAPOC</name>
<dbReference type="InterPro" id="IPR013783">
    <property type="entry name" value="Ig-like_fold"/>
</dbReference>
<proteinExistence type="predicted"/>
<dbReference type="Gene3D" id="2.60.40.2340">
    <property type="match status" value="1"/>
</dbReference>
<evidence type="ECO:0000313" key="1">
    <source>
        <dbReference type="EMBL" id="EFS96888.1"/>
    </source>
</evidence>
<dbReference type="RefSeq" id="WP_002674515.1">
    <property type="nucleotide sequence ID" value="NZ_GL573160.1"/>
</dbReference>
<dbReference type="Gene3D" id="2.60.40.10">
    <property type="entry name" value="Immunoglobulins"/>
    <property type="match status" value="1"/>
</dbReference>
<organism evidence="1 2">
    <name type="scientific">Capnocytophaga ochracea F0287</name>
    <dbReference type="NCBI Taxonomy" id="873517"/>
    <lineage>
        <taxon>Bacteria</taxon>
        <taxon>Pseudomonadati</taxon>
        <taxon>Bacteroidota</taxon>
        <taxon>Flavobacteriia</taxon>
        <taxon>Flavobacteriales</taxon>
        <taxon>Flavobacteriaceae</taxon>
        <taxon>Capnocytophaga</taxon>
    </lineage>
</organism>
<gene>
    <name evidence="1" type="ORF">HMPREF1977_1804</name>
</gene>
<accession>E4MTT2</accession>